<dbReference type="Proteomes" id="UP001151760">
    <property type="component" value="Unassembled WGS sequence"/>
</dbReference>
<accession>A0ABQ5EIU5</accession>
<dbReference type="EMBL" id="BQNB010016354">
    <property type="protein sequence ID" value="GJT50824.1"/>
    <property type="molecule type" value="Genomic_DNA"/>
</dbReference>
<proteinExistence type="predicted"/>
<comment type="caution">
    <text evidence="2">The sequence shown here is derived from an EMBL/GenBank/DDBJ whole genome shotgun (WGS) entry which is preliminary data.</text>
</comment>
<name>A0ABQ5EIU5_9ASTR</name>
<reference evidence="2" key="2">
    <citation type="submission" date="2022-01" db="EMBL/GenBank/DDBJ databases">
        <authorList>
            <person name="Yamashiro T."/>
            <person name="Shiraishi A."/>
            <person name="Satake H."/>
            <person name="Nakayama K."/>
        </authorList>
    </citation>
    <scope>NUCLEOTIDE SEQUENCE</scope>
</reference>
<organism evidence="2 3">
    <name type="scientific">Tanacetum coccineum</name>
    <dbReference type="NCBI Taxonomy" id="301880"/>
    <lineage>
        <taxon>Eukaryota</taxon>
        <taxon>Viridiplantae</taxon>
        <taxon>Streptophyta</taxon>
        <taxon>Embryophyta</taxon>
        <taxon>Tracheophyta</taxon>
        <taxon>Spermatophyta</taxon>
        <taxon>Magnoliopsida</taxon>
        <taxon>eudicotyledons</taxon>
        <taxon>Gunneridae</taxon>
        <taxon>Pentapetalae</taxon>
        <taxon>asterids</taxon>
        <taxon>campanulids</taxon>
        <taxon>Asterales</taxon>
        <taxon>Asteraceae</taxon>
        <taxon>Asteroideae</taxon>
        <taxon>Anthemideae</taxon>
        <taxon>Anthemidinae</taxon>
        <taxon>Tanacetum</taxon>
    </lineage>
</organism>
<evidence type="ECO:0000313" key="3">
    <source>
        <dbReference type="Proteomes" id="UP001151760"/>
    </source>
</evidence>
<evidence type="ECO:0000256" key="1">
    <source>
        <dbReference type="SAM" id="SignalP"/>
    </source>
</evidence>
<sequence length="228" mass="25524">MTFINANVLSNLVSLHCLSSLLNARLQNTMAEQNVPAQPPTRTDEQIVPRSQWLTIGKSNLLLNAQKIQKNPIFQISMEPSKQLPSSSKHSCISKCSAIYLQKKALAITPINPTHPFELPPSGDTVIDFVNELGYLEPVEIERLLEVTNPEPSLQCCGESSLKTNIDHAELIWEEFYSMGSRHFFSHKASTIQSEEPKEEMIMYRKSEVCPNGESVEVLDGNSRSPDN</sequence>
<feature type="signal peptide" evidence="1">
    <location>
        <begin position="1"/>
        <end position="31"/>
    </location>
</feature>
<evidence type="ECO:0000313" key="2">
    <source>
        <dbReference type="EMBL" id="GJT50824.1"/>
    </source>
</evidence>
<keyword evidence="3" id="KW-1185">Reference proteome</keyword>
<protein>
    <submittedName>
        <fullName evidence="2">Uncharacterized protein</fullName>
    </submittedName>
</protein>
<feature type="chain" id="PRO_5045473845" evidence="1">
    <location>
        <begin position="32"/>
        <end position="228"/>
    </location>
</feature>
<reference evidence="2" key="1">
    <citation type="journal article" date="2022" name="Int. J. Mol. Sci.">
        <title>Draft Genome of Tanacetum Coccineum: Genomic Comparison of Closely Related Tanacetum-Family Plants.</title>
        <authorList>
            <person name="Yamashiro T."/>
            <person name="Shiraishi A."/>
            <person name="Nakayama K."/>
            <person name="Satake H."/>
        </authorList>
    </citation>
    <scope>NUCLEOTIDE SEQUENCE</scope>
</reference>
<keyword evidence="1" id="KW-0732">Signal</keyword>
<gene>
    <name evidence="2" type="ORF">Tco_0976981</name>
</gene>